<dbReference type="EMBL" id="DXAZ01000095">
    <property type="protein sequence ID" value="HIZ71334.1"/>
    <property type="molecule type" value="Genomic_DNA"/>
</dbReference>
<comment type="caution">
    <text evidence="7">The sequence shown here is derived from an EMBL/GenBank/DDBJ whole genome shotgun (WGS) entry which is preliminary data.</text>
</comment>
<keyword evidence="2" id="KW-0805">Transcription regulation</keyword>
<keyword evidence="4" id="KW-0804">Transcription</keyword>
<accession>A0A9D2JZ61</accession>
<organism evidence="7 8">
    <name type="scientific">Candidatus Atopostipes pullistercoris</name>
    <dbReference type="NCBI Taxonomy" id="2838467"/>
    <lineage>
        <taxon>Bacteria</taxon>
        <taxon>Bacillati</taxon>
        <taxon>Bacillota</taxon>
        <taxon>Bacilli</taxon>
        <taxon>Lactobacillales</taxon>
        <taxon>Carnobacteriaceae</taxon>
        <taxon>Atopostipes</taxon>
    </lineage>
</organism>
<dbReference type="InterPro" id="IPR001387">
    <property type="entry name" value="Cro/C1-type_HTH"/>
</dbReference>
<reference evidence="7" key="1">
    <citation type="journal article" date="2021" name="PeerJ">
        <title>Extensive microbial diversity within the chicken gut microbiome revealed by metagenomics and culture.</title>
        <authorList>
            <person name="Gilroy R."/>
            <person name="Ravi A."/>
            <person name="Getino M."/>
            <person name="Pursley I."/>
            <person name="Horton D.L."/>
            <person name="Alikhan N.F."/>
            <person name="Baker D."/>
            <person name="Gharbi K."/>
            <person name="Hall N."/>
            <person name="Watson M."/>
            <person name="Adriaenssens E.M."/>
            <person name="Foster-Nyarko E."/>
            <person name="Jarju S."/>
            <person name="Secka A."/>
            <person name="Antonio M."/>
            <person name="Oren A."/>
            <person name="Chaudhuri R.R."/>
            <person name="La Ragione R."/>
            <person name="Hildebrand F."/>
            <person name="Pallen M.J."/>
        </authorList>
    </citation>
    <scope>NUCLEOTIDE SEQUENCE</scope>
    <source>
        <strain evidence="7">CHK169-4300</strain>
    </source>
</reference>
<name>A0A9D2JZ61_9LACT</name>
<evidence type="ECO:0000313" key="8">
    <source>
        <dbReference type="Proteomes" id="UP000824106"/>
    </source>
</evidence>
<dbReference type="InterPro" id="IPR000843">
    <property type="entry name" value="HTH_LacI"/>
</dbReference>
<dbReference type="Gene3D" id="1.10.260.40">
    <property type="entry name" value="lambda repressor-like DNA-binding domains"/>
    <property type="match status" value="1"/>
</dbReference>
<evidence type="ECO:0000256" key="1">
    <source>
        <dbReference type="ARBA" id="ARBA00022491"/>
    </source>
</evidence>
<dbReference type="InterPro" id="IPR010982">
    <property type="entry name" value="Lambda_DNA-bd_dom_sf"/>
</dbReference>
<dbReference type="PROSITE" id="PS50943">
    <property type="entry name" value="HTH_CROC1"/>
    <property type="match status" value="1"/>
</dbReference>
<dbReference type="Pfam" id="PF00356">
    <property type="entry name" value="LacI"/>
    <property type="match status" value="1"/>
</dbReference>
<evidence type="ECO:0000256" key="3">
    <source>
        <dbReference type="ARBA" id="ARBA00023125"/>
    </source>
</evidence>
<dbReference type="PROSITE" id="PS50932">
    <property type="entry name" value="HTH_LACI_2"/>
    <property type="match status" value="1"/>
</dbReference>
<evidence type="ECO:0000256" key="4">
    <source>
        <dbReference type="ARBA" id="ARBA00023163"/>
    </source>
</evidence>
<dbReference type="Gene3D" id="3.40.50.2300">
    <property type="match status" value="2"/>
</dbReference>
<dbReference type="Proteomes" id="UP000824106">
    <property type="component" value="Unassembled WGS sequence"/>
</dbReference>
<sequence>MSKITIKNVAEKAGVSVTSVSRVLNNRGYISDDLRSKVMEAIDELNYTPNEIARSFYKSETKSVALIVPTIHNPFFSELAFYIERELSKDGYHLYIGNSLNDSVNEREYLKMLKEQRVDGMIVGSHNIEMEEYDKITGNIVSVERKINDEIPMIESDNYLGGKLATEKLIQQGCRKIICISGSQTIDSPASNRVIAYSDVMQKNNLKEQIVEIPFAERADEKHRRVKEIFTSKIDFDGIFADDDILASYAINEAEKFNRKIPEDLKIIGFDGTNLMQDLFPNLVTVVQPIEKIAQKSVEVLLQLIKHEQVESLYTLPVKLNK</sequence>
<evidence type="ECO:0000259" key="5">
    <source>
        <dbReference type="PROSITE" id="PS50932"/>
    </source>
</evidence>
<dbReference type="SMART" id="SM00354">
    <property type="entry name" value="HTH_LACI"/>
    <property type="match status" value="1"/>
</dbReference>
<keyword evidence="1" id="KW-0678">Repressor</keyword>
<dbReference type="GO" id="GO:0000976">
    <property type="term" value="F:transcription cis-regulatory region binding"/>
    <property type="evidence" value="ECO:0007669"/>
    <property type="project" value="TreeGrafter"/>
</dbReference>
<dbReference type="SUPFAM" id="SSF47413">
    <property type="entry name" value="lambda repressor-like DNA-binding domains"/>
    <property type="match status" value="1"/>
</dbReference>
<feature type="domain" description="HTH cro/C1-type" evidence="6">
    <location>
        <begin position="3"/>
        <end position="52"/>
    </location>
</feature>
<feature type="domain" description="HTH lacI-type" evidence="5">
    <location>
        <begin position="4"/>
        <end position="58"/>
    </location>
</feature>
<dbReference type="Pfam" id="PF13377">
    <property type="entry name" value="Peripla_BP_3"/>
    <property type="match status" value="1"/>
</dbReference>
<dbReference type="GO" id="GO:0003700">
    <property type="term" value="F:DNA-binding transcription factor activity"/>
    <property type="evidence" value="ECO:0007669"/>
    <property type="project" value="TreeGrafter"/>
</dbReference>
<dbReference type="CDD" id="cd06291">
    <property type="entry name" value="PBP1_Qymf-like"/>
    <property type="match status" value="1"/>
</dbReference>
<protein>
    <submittedName>
        <fullName evidence="7">LacI family DNA-binding transcriptional regulator</fullName>
    </submittedName>
</protein>
<dbReference type="InterPro" id="IPR028082">
    <property type="entry name" value="Peripla_BP_I"/>
</dbReference>
<dbReference type="PRINTS" id="PR00036">
    <property type="entry name" value="HTHLACI"/>
</dbReference>
<proteinExistence type="predicted"/>
<evidence type="ECO:0000313" key="7">
    <source>
        <dbReference type="EMBL" id="HIZ71334.1"/>
    </source>
</evidence>
<dbReference type="PANTHER" id="PTHR30146">
    <property type="entry name" value="LACI-RELATED TRANSCRIPTIONAL REPRESSOR"/>
    <property type="match status" value="1"/>
</dbReference>
<dbReference type="SUPFAM" id="SSF53822">
    <property type="entry name" value="Periplasmic binding protein-like I"/>
    <property type="match status" value="1"/>
</dbReference>
<keyword evidence="3 7" id="KW-0238">DNA-binding</keyword>
<dbReference type="PANTHER" id="PTHR30146:SF95">
    <property type="entry name" value="RIBOSE OPERON REPRESSOR"/>
    <property type="match status" value="1"/>
</dbReference>
<dbReference type="AlphaFoldDB" id="A0A9D2JZ61"/>
<gene>
    <name evidence="7" type="ORF">H9808_06175</name>
</gene>
<evidence type="ECO:0000259" key="6">
    <source>
        <dbReference type="PROSITE" id="PS50943"/>
    </source>
</evidence>
<evidence type="ECO:0000256" key="2">
    <source>
        <dbReference type="ARBA" id="ARBA00023015"/>
    </source>
</evidence>
<dbReference type="CDD" id="cd01392">
    <property type="entry name" value="HTH_LacI"/>
    <property type="match status" value="1"/>
</dbReference>
<dbReference type="InterPro" id="IPR046335">
    <property type="entry name" value="LacI/GalR-like_sensor"/>
</dbReference>
<reference evidence="7" key="2">
    <citation type="submission" date="2021-04" db="EMBL/GenBank/DDBJ databases">
        <authorList>
            <person name="Gilroy R."/>
        </authorList>
    </citation>
    <scope>NUCLEOTIDE SEQUENCE</scope>
    <source>
        <strain evidence="7">CHK169-4300</strain>
    </source>
</reference>